<accession>Q0AZ13</accession>
<dbReference type="KEGG" id="swo:Swol_0717"/>
<dbReference type="EMBL" id="CP000448">
    <property type="protein sequence ID" value="ABI68041.1"/>
    <property type="molecule type" value="Genomic_DNA"/>
</dbReference>
<dbReference type="eggNOG" id="COG0223">
    <property type="taxonomic scope" value="Bacteria"/>
</dbReference>
<dbReference type="SUPFAM" id="SSF53328">
    <property type="entry name" value="Formyltransferase"/>
    <property type="match status" value="1"/>
</dbReference>
<dbReference type="InterPro" id="IPR036477">
    <property type="entry name" value="Formyl_transf_N_sf"/>
</dbReference>
<dbReference type="OrthoDB" id="9802815at2"/>
<dbReference type="Gene3D" id="3.40.50.12230">
    <property type="match status" value="1"/>
</dbReference>
<evidence type="ECO:0000259" key="1">
    <source>
        <dbReference type="Pfam" id="PF00551"/>
    </source>
</evidence>
<feature type="domain" description="Formyl transferase N-terminal" evidence="1">
    <location>
        <begin position="66"/>
        <end position="152"/>
    </location>
</feature>
<dbReference type="PANTHER" id="PTHR11138">
    <property type="entry name" value="METHIONYL-TRNA FORMYLTRANSFERASE"/>
    <property type="match status" value="1"/>
</dbReference>
<dbReference type="SUPFAM" id="SSF50486">
    <property type="entry name" value="FMT C-terminal domain-like"/>
    <property type="match status" value="1"/>
</dbReference>
<dbReference type="InterPro" id="IPR005793">
    <property type="entry name" value="Formyl_trans_C"/>
</dbReference>
<dbReference type="PANTHER" id="PTHR11138:SF5">
    <property type="entry name" value="METHIONYL-TRNA FORMYLTRANSFERASE, MITOCHONDRIAL"/>
    <property type="match status" value="1"/>
</dbReference>
<evidence type="ECO:0000313" key="4">
    <source>
        <dbReference type="Proteomes" id="UP000001968"/>
    </source>
</evidence>
<dbReference type="PROSITE" id="PS00373">
    <property type="entry name" value="GART"/>
    <property type="match status" value="1"/>
</dbReference>
<reference evidence="4" key="1">
    <citation type="journal article" date="2010" name="Environ. Microbiol.">
        <title>The genome of Syntrophomonas wolfei: new insights into syntrophic metabolism and biohydrogen production.</title>
        <authorList>
            <person name="Sieber J.R."/>
            <person name="Sims D.R."/>
            <person name="Han C."/>
            <person name="Kim E."/>
            <person name="Lykidis A."/>
            <person name="Lapidus A.L."/>
            <person name="McDonnald E."/>
            <person name="Rohlin L."/>
            <person name="Culley D.E."/>
            <person name="Gunsalus R."/>
            <person name="McInerney M.J."/>
        </authorList>
    </citation>
    <scope>NUCLEOTIDE SEQUENCE [LARGE SCALE GENOMIC DNA]</scope>
    <source>
        <strain evidence="4">DSM 2245B / Goettingen</strain>
    </source>
</reference>
<evidence type="ECO:0000259" key="2">
    <source>
        <dbReference type="Pfam" id="PF02911"/>
    </source>
</evidence>
<dbReference type="InterPro" id="IPR001555">
    <property type="entry name" value="GART_AS"/>
</dbReference>
<gene>
    <name evidence="3" type="ordered locus">Swol_0717</name>
</gene>
<dbReference type="GO" id="GO:0004479">
    <property type="term" value="F:methionyl-tRNA formyltransferase activity"/>
    <property type="evidence" value="ECO:0007669"/>
    <property type="project" value="TreeGrafter"/>
</dbReference>
<name>Q0AZ13_SYNWW</name>
<proteinExistence type="predicted"/>
<dbReference type="InterPro" id="IPR002376">
    <property type="entry name" value="Formyl_transf_N"/>
</dbReference>
<dbReference type="HOGENOM" id="CLU_949751_0_0_9"/>
<evidence type="ECO:0000313" key="3">
    <source>
        <dbReference type="EMBL" id="ABI68041.1"/>
    </source>
</evidence>
<dbReference type="Proteomes" id="UP000001968">
    <property type="component" value="Chromosome"/>
</dbReference>
<dbReference type="Pfam" id="PF00551">
    <property type="entry name" value="Formyl_trans_N"/>
    <property type="match status" value="1"/>
</dbReference>
<dbReference type="InterPro" id="IPR011034">
    <property type="entry name" value="Formyl_transferase-like_C_sf"/>
</dbReference>
<dbReference type="Pfam" id="PF02911">
    <property type="entry name" value="Formyl_trans_C"/>
    <property type="match status" value="1"/>
</dbReference>
<keyword evidence="4" id="KW-1185">Reference proteome</keyword>
<keyword evidence="3" id="KW-0808">Transferase</keyword>
<feature type="domain" description="Formyl transferase C-terminal" evidence="2">
    <location>
        <begin position="188"/>
        <end position="231"/>
    </location>
</feature>
<sequence length="293" mass="33542">MQLALLGNGNEFIQLARGLVNGGHRVTHIGPVNMSNQTDQQILANELGAKLVLDHIELVNDGIRDIIMCSYAPLIEMNVLQRARFYNIHYALLPRFRGMHGLVWGIINDEKEVGYTLHLVDDGIDSGPIYHQGKVLIKEDDDIITLRNKIDQLLYKEIGTIFQKIENGELKAVEQRHSLATYGTRRTEADSEINWKWPARRIFNIIRALTPPYTSGAFTYYKDKKLIIDVTAKSQKSRISKQEKPYRIAKYYRENRRNTTINQKFGGFSNCLSQIMIIFKEKYLAISSGSTPL</sequence>
<dbReference type="RefSeq" id="WP_011640146.1">
    <property type="nucleotide sequence ID" value="NC_008346.1"/>
</dbReference>
<dbReference type="eggNOG" id="COG0345">
    <property type="taxonomic scope" value="Bacteria"/>
</dbReference>
<organism evidence="3 4">
    <name type="scientific">Syntrophomonas wolfei subsp. wolfei (strain DSM 2245B / Goettingen)</name>
    <dbReference type="NCBI Taxonomy" id="335541"/>
    <lineage>
        <taxon>Bacteria</taxon>
        <taxon>Bacillati</taxon>
        <taxon>Bacillota</taxon>
        <taxon>Clostridia</taxon>
        <taxon>Eubacteriales</taxon>
        <taxon>Syntrophomonadaceae</taxon>
        <taxon>Syntrophomonas</taxon>
    </lineage>
</organism>
<protein>
    <submittedName>
        <fullName evidence="3">Methionyl-tRNA formyltransferase-like protein</fullName>
    </submittedName>
</protein>
<dbReference type="AlphaFoldDB" id="Q0AZ13"/>
<dbReference type="GO" id="GO:0005829">
    <property type="term" value="C:cytosol"/>
    <property type="evidence" value="ECO:0007669"/>
    <property type="project" value="TreeGrafter"/>
</dbReference>
<dbReference type="STRING" id="335541.Swol_0717"/>